<dbReference type="OrthoDB" id="3052721at2759"/>
<reference evidence="1 2" key="1">
    <citation type="journal article" date="2008" name="Nature">
        <title>The genome of Laccaria bicolor provides insights into mycorrhizal symbiosis.</title>
        <authorList>
            <person name="Martin F."/>
            <person name="Aerts A."/>
            <person name="Ahren D."/>
            <person name="Brun A."/>
            <person name="Danchin E.G.J."/>
            <person name="Duchaussoy F."/>
            <person name="Gibon J."/>
            <person name="Kohler A."/>
            <person name="Lindquist E."/>
            <person name="Pereda V."/>
            <person name="Salamov A."/>
            <person name="Shapiro H.J."/>
            <person name="Wuyts J."/>
            <person name="Blaudez D."/>
            <person name="Buee M."/>
            <person name="Brokstein P."/>
            <person name="Canbaeck B."/>
            <person name="Cohen D."/>
            <person name="Courty P.E."/>
            <person name="Coutinho P.M."/>
            <person name="Delaruelle C."/>
            <person name="Detter J.C."/>
            <person name="Deveau A."/>
            <person name="DiFazio S."/>
            <person name="Duplessis S."/>
            <person name="Fraissinet-Tachet L."/>
            <person name="Lucic E."/>
            <person name="Frey-Klett P."/>
            <person name="Fourrey C."/>
            <person name="Feussner I."/>
            <person name="Gay G."/>
            <person name="Grimwood J."/>
            <person name="Hoegger P.J."/>
            <person name="Jain P."/>
            <person name="Kilaru S."/>
            <person name="Labbe J."/>
            <person name="Lin Y.C."/>
            <person name="Legue V."/>
            <person name="Le Tacon F."/>
            <person name="Marmeisse R."/>
            <person name="Melayah D."/>
            <person name="Montanini B."/>
            <person name="Muratet M."/>
            <person name="Nehls U."/>
            <person name="Niculita-Hirzel H."/>
            <person name="Oudot-Le Secq M.P."/>
            <person name="Peter M."/>
            <person name="Quesneville H."/>
            <person name="Rajashekar B."/>
            <person name="Reich M."/>
            <person name="Rouhier N."/>
            <person name="Schmutz J."/>
            <person name="Yin T."/>
            <person name="Chalot M."/>
            <person name="Henrissat B."/>
            <person name="Kuees U."/>
            <person name="Lucas S."/>
            <person name="Van de Peer Y."/>
            <person name="Podila G.K."/>
            <person name="Polle A."/>
            <person name="Pukkila P.J."/>
            <person name="Richardson P.M."/>
            <person name="Rouze P."/>
            <person name="Sanders I.R."/>
            <person name="Stajich J.E."/>
            <person name="Tunlid A."/>
            <person name="Tuskan G."/>
            <person name="Grigoriev I.V."/>
        </authorList>
    </citation>
    <scope>NUCLEOTIDE SEQUENCE [LARGE SCALE GENOMIC DNA]</scope>
    <source>
        <strain evidence="2">S238N-H82 / ATCC MYA-4686</strain>
    </source>
</reference>
<evidence type="ECO:0000313" key="1">
    <source>
        <dbReference type="EMBL" id="EDR06457.1"/>
    </source>
</evidence>
<dbReference type="AlphaFoldDB" id="B0DG58"/>
<name>B0DG58_LACBS</name>
<proteinExistence type="predicted"/>
<keyword evidence="2" id="KW-1185">Reference proteome</keyword>
<accession>B0DG58</accession>
<evidence type="ECO:0000313" key="2">
    <source>
        <dbReference type="Proteomes" id="UP000001194"/>
    </source>
</evidence>
<sequence>MYNWYMEHHVGYHIPYPNVTNTRYNLHGEAAAILIVYHNHFMKFMEFMCDVKDKPALTNIEKHFLSALKDVPT</sequence>
<dbReference type="GeneID" id="6078488"/>
<dbReference type="EMBL" id="DS547108">
    <property type="protein sequence ID" value="EDR06457.1"/>
    <property type="molecule type" value="Genomic_DNA"/>
</dbReference>
<dbReference type="InParanoid" id="B0DG58"/>
<dbReference type="Proteomes" id="UP000001194">
    <property type="component" value="Unassembled WGS sequence"/>
</dbReference>
<dbReference type="RefSeq" id="XP_001882829.1">
    <property type="nucleotide sequence ID" value="XM_001882794.1"/>
</dbReference>
<dbReference type="HOGENOM" id="CLU_204266_0_0_1"/>
<organism evidence="2">
    <name type="scientific">Laccaria bicolor (strain S238N-H82 / ATCC MYA-4686)</name>
    <name type="common">Bicoloured deceiver</name>
    <name type="synonym">Laccaria laccata var. bicolor</name>
    <dbReference type="NCBI Taxonomy" id="486041"/>
    <lineage>
        <taxon>Eukaryota</taxon>
        <taxon>Fungi</taxon>
        <taxon>Dikarya</taxon>
        <taxon>Basidiomycota</taxon>
        <taxon>Agaricomycotina</taxon>
        <taxon>Agaricomycetes</taxon>
        <taxon>Agaricomycetidae</taxon>
        <taxon>Agaricales</taxon>
        <taxon>Agaricineae</taxon>
        <taxon>Hydnangiaceae</taxon>
        <taxon>Laccaria</taxon>
    </lineage>
</organism>
<dbReference type="KEGG" id="lbc:LACBIDRAFT_300154"/>
<gene>
    <name evidence="1" type="ORF">LACBIDRAFT_300154</name>
</gene>
<protein>
    <submittedName>
        <fullName evidence="1">Predicted protein</fullName>
    </submittedName>
</protein>